<accession>A0A8J6CKF0</accession>
<evidence type="ECO:0000256" key="1">
    <source>
        <dbReference type="SAM" id="SignalP"/>
    </source>
</evidence>
<keyword evidence="3" id="KW-1185">Reference proteome</keyword>
<comment type="caution">
    <text evidence="2">The sequence shown here is derived from an EMBL/GenBank/DDBJ whole genome shotgun (WGS) entry which is preliminary data.</text>
</comment>
<protein>
    <submittedName>
        <fullName evidence="2">Uncharacterized protein</fullName>
    </submittedName>
</protein>
<feature type="chain" id="PRO_5035325305" evidence="1">
    <location>
        <begin position="19"/>
        <end position="115"/>
    </location>
</feature>
<proteinExistence type="predicted"/>
<dbReference type="Proteomes" id="UP000751190">
    <property type="component" value="Unassembled WGS sequence"/>
</dbReference>
<evidence type="ECO:0000313" key="3">
    <source>
        <dbReference type="Proteomes" id="UP000751190"/>
    </source>
</evidence>
<name>A0A8J6CKF0_DIALT</name>
<dbReference type="EMBL" id="JAGTXO010000001">
    <property type="protein sequence ID" value="KAG8471008.1"/>
    <property type="molecule type" value="Genomic_DNA"/>
</dbReference>
<dbReference type="AlphaFoldDB" id="A0A8J6CKF0"/>
<evidence type="ECO:0000313" key="2">
    <source>
        <dbReference type="EMBL" id="KAG8471008.1"/>
    </source>
</evidence>
<keyword evidence="1" id="KW-0732">Signal</keyword>
<sequence>MKRVVFLWCLSCAAMASATKTLRVRGPGLDGMFLACPLRFNEMVAVLFGPTFRQGYELEEDPSMVEATESDATVVYATLEDASKGPGSTLDVRCSTTQAAVKDYIGWTAEVAYRE</sequence>
<organism evidence="2 3">
    <name type="scientific">Diacronema lutheri</name>
    <name type="common">Unicellular marine alga</name>
    <name type="synonym">Monochrysis lutheri</name>
    <dbReference type="NCBI Taxonomy" id="2081491"/>
    <lineage>
        <taxon>Eukaryota</taxon>
        <taxon>Haptista</taxon>
        <taxon>Haptophyta</taxon>
        <taxon>Pavlovophyceae</taxon>
        <taxon>Pavlovales</taxon>
        <taxon>Pavlovaceae</taxon>
        <taxon>Diacronema</taxon>
    </lineage>
</organism>
<gene>
    <name evidence="2" type="ORF">KFE25_009429</name>
</gene>
<reference evidence="2" key="1">
    <citation type="submission" date="2021-05" db="EMBL/GenBank/DDBJ databases">
        <title>The genome of the haptophyte Pavlova lutheri (Diacronema luteri, Pavlovales) - a model for lipid biosynthesis in eukaryotic algae.</title>
        <authorList>
            <person name="Hulatt C.J."/>
            <person name="Posewitz M.C."/>
        </authorList>
    </citation>
    <scope>NUCLEOTIDE SEQUENCE</scope>
    <source>
        <strain evidence="2">NIVA-4/92</strain>
    </source>
</reference>
<feature type="signal peptide" evidence="1">
    <location>
        <begin position="1"/>
        <end position="18"/>
    </location>
</feature>